<comment type="subcellular location">
    <subcellularLocation>
        <location evidence="1">Cytoplasm</location>
        <location evidence="1">Nucleoid</location>
    </subcellularLocation>
</comment>
<keyword evidence="4" id="KW-0238">DNA-binding</keyword>
<evidence type="ECO:0000256" key="1">
    <source>
        <dbReference type="ARBA" id="ARBA00004453"/>
    </source>
</evidence>
<reference evidence="6 7" key="1">
    <citation type="submission" date="2020-10" db="EMBL/GenBank/DDBJ databases">
        <title>The genome sequence of Chitinilyticum litopenaei 4Y14.</title>
        <authorList>
            <person name="Liu Y."/>
        </authorList>
    </citation>
    <scope>NUCLEOTIDE SEQUENCE [LARGE SCALE GENOMIC DNA]</scope>
    <source>
        <strain evidence="6 7">4Y14</strain>
    </source>
</reference>
<dbReference type="SUPFAM" id="SSF81273">
    <property type="entry name" value="H-NS histone-like proteins"/>
    <property type="match status" value="1"/>
</dbReference>
<dbReference type="RefSeq" id="WP_194117143.1">
    <property type="nucleotide sequence ID" value="NZ_JADFUA010000011.1"/>
</dbReference>
<name>A0A8J7FK19_9NEIS</name>
<dbReference type="GO" id="GO:0000976">
    <property type="term" value="F:transcription cis-regulatory region binding"/>
    <property type="evidence" value="ECO:0007669"/>
    <property type="project" value="TreeGrafter"/>
</dbReference>
<dbReference type="GO" id="GO:0009295">
    <property type="term" value="C:nucleoid"/>
    <property type="evidence" value="ECO:0007669"/>
    <property type="project" value="UniProtKB-SubCell"/>
</dbReference>
<dbReference type="AlphaFoldDB" id="A0A8J7FK19"/>
<keyword evidence="7" id="KW-1185">Reference proteome</keyword>
<proteinExistence type="inferred from homology"/>
<dbReference type="SMART" id="SM00528">
    <property type="entry name" value="HNS"/>
    <property type="match status" value="1"/>
</dbReference>
<gene>
    <name evidence="6" type="ORF">INR99_14730</name>
</gene>
<dbReference type="InterPro" id="IPR037150">
    <property type="entry name" value="H-NS_C_dom_sf"/>
</dbReference>
<dbReference type="GO" id="GO:0003680">
    <property type="term" value="F:minor groove of adenine-thymine-rich DNA binding"/>
    <property type="evidence" value="ECO:0007669"/>
    <property type="project" value="TreeGrafter"/>
</dbReference>
<dbReference type="PANTHER" id="PTHR38097:SF2">
    <property type="entry name" value="DNA-BINDING PROTEIN STPA"/>
    <property type="match status" value="1"/>
</dbReference>
<sequence>MDLSGLNYNELVELRKRLDVELVRRKDQEKRQLLQDIEARASESGYTLAELLALAAGGKKAAAGKKTAGVAQFANPANPEQTWTGRGRKPQWVIDFLGNGGDIEALRIA</sequence>
<dbReference type="InterPro" id="IPR027444">
    <property type="entry name" value="H-NS_C_dom"/>
</dbReference>
<evidence type="ECO:0000256" key="2">
    <source>
        <dbReference type="ARBA" id="ARBA00010610"/>
    </source>
</evidence>
<evidence type="ECO:0000313" key="6">
    <source>
        <dbReference type="EMBL" id="MBE9610593.1"/>
    </source>
</evidence>
<comment type="caution">
    <text evidence="6">The sequence shown here is derived from an EMBL/GenBank/DDBJ whole genome shotgun (WGS) entry which is preliminary data.</text>
</comment>
<dbReference type="Proteomes" id="UP000604481">
    <property type="component" value="Unassembled WGS sequence"/>
</dbReference>
<evidence type="ECO:0000256" key="4">
    <source>
        <dbReference type="ARBA" id="ARBA00023125"/>
    </source>
</evidence>
<dbReference type="Gene3D" id="4.10.430.10">
    <property type="entry name" value="Histone-like protein H-NS, C-terminal domain"/>
    <property type="match status" value="1"/>
</dbReference>
<comment type="similarity">
    <text evidence="2">Belongs to the histone-like protein H-NS family.</text>
</comment>
<evidence type="ECO:0000259" key="5">
    <source>
        <dbReference type="SMART" id="SM00528"/>
    </source>
</evidence>
<dbReference type="GO" id="GO:0032993">
    <property type="term" value="C:protein-DNA complex"/>
    <property type="evidence" value="ECO:0007669"/>
    <property type="project" value="TreeGrafter"/>
</dbReference>
<dbReference type="Pfam" id="PF00816">
    <property type="entry name" value="Histone_HNS"/>
    <property type="match status" value="1"/>
</dbReference>
<feature type="domain" description="DNA-binding protein H-NS-like C-terminal" evidence="5">
    <location>
        <begin position="63"/>
        <end position="108"/>
    </location>
</feature>
<dbReference type="EMBL" id="JADFUA010000011">
    <property type="protein sequence ID" value="MBE9610593.1"/>
    <property type="molecule type" value="Genomic_DNA"/>
</dbReference>
<accession>A0A8J7FK19</accession>
<organism evidence="6 7">
    <name type="scientific">Chitinilyticum piscinae</name>
    <dbReference type="NCBI Taxonomy" id="2866724"/>
    <lineage>
        <taxon>Bacteria</taxon>
        <taxon>Pseudomonadati</taxon>
        <taxon>Pseudomonadota</taxon>
        <taxon>Betaproteobacteria</taxon>
        <taxon>Neisseriales</taxon>
        <taxon>Chitinibacteraceae</taxon>
        <taxon>Chitinilyticum</taxon>
    </lineage>
</organism>
<dbReference type="GO" id="GO:0003681">
    <property type="term" value="F:bent DNA binding"/>
    <property type="evidence" value="ECO:0007669"/>
    <property type="project" value="TreeGrafter"/>
</dbReference>
<dbReference type="GO" id="GO:0001217">
    <property type="term" value="F:DNA-binding transcription repressor activity"/>
    <property type="evidence" value="ECO:0007669"/>
    <property type="project" value="TreeGrafter"/>
</dbReference>
<keyword evidence="3" id="KW-0963">Cytoplasm</keyword>
<dbReference type="GO" id="GO:0005829">
    <property type="term" value="C:cytosol"/>
    <property type="evidence" value="ECO:0007669"/>
    <property type="project" value="TreeGrafter"/>
</dbReference>
<dbReference type="PANTHER" id="PTHR38097">
    <property type="match status" value="1"/>
</dbReference>
<evidence type="ECO:0000256" key="3">
    <source>
        <dbReference type="ARBA" id="ARBA00022490"/>
    </source>
</evidence>
<protein>
    <submittedName>
        <fullName evidence="6">H-NS histone family protein</fullName>
    </submittedName>
</protein>
<evidence type="ECO:0000313" key="7">
    <source>
        <dbReference type="Proteomes" id="UP000604481"/>
    </source>
</evidence>